<keyword evidence="5" id="KW-0560">Oxidoreductase</keyword>
<keyword evidence="4 5" id="KW-0274">FAD</keyword>
<dbReference type="InterPro" id="IPR009100">
    <property type="entry name" value="AcylCoA_DH/oxidase_NM_dom_sf"/>
</dbReference>
<dbReference type="GO" id="GO:0050660">
    <property type="term" value="F:flavin adenine dinucleotide binding"/>
    <property type="evidence" value="ECO:0007669"/>
    <property type="project" value="InterPro"/>
</dbReference>
<dbReference type="EMBL" id="JABFCZ010000026">
    <property type="protein sequence ID" value="MBD1548803.1"/>
    <property type="molecule type" value="Genomic_DNA"/>
</dbReference>
<dbReference type="NCBIfam" id="TIGR03207">
    <property type="entry name" value="cyc_hxne_CoA_dh"/>
    <property type="match status" value="1"/>
</dbReference>
<dbReference type="InterPro" id="IPR036250">
    <property type="entry name" value="AcylCo_DH-like_C"/>
</dbReference>
<dbReference type="Gene3D" id="1.20.140.10">
    <property type="entry name" value="Butyryl-CoA Dehydrogenase, subunit A, domain 3"/>
    <property type="match status" value="1"/>
</dbReference>
<dbReference type="RefSeq" id="WP_190293489.1">
    <property type="nucleotide sequence ID" value="NZ_JABFCZ010000026.1"/>
</dbReference>
<evidence type="ECO:0000259" key="6">
    <source>
        <dbReference type="Pfam" id="PF00441"/>
    </source>
</evidence>
<dbReference type="Pfam" id="PF00441">
    <property type="entry name" value="Acyl-CoA_dh_1"/>
    <property type="match status" value="1"/>
</dbReference>
<evidence type="ECO:0000256" key="4">
    <source>
        <dbReference type="ARBA" id="ARBA00022827"/>
    </source>
</evidence>
<gene>
    <name evidence="9" type="primary">aliB</name>
    <name evidence="9" type="ORF">HK439_21275</name>
</gene>
<dbReference type="InterPro" id="IPR017620">
    <property type="entry name" value="Cyc-hxne_CoA_dehydrogenase"/>
</dbReference>
<dbReference type="Pfam" id="PF02771">
    <property type="entry name" value="Acyl-CoA_dh_N"/>
    <property type="match status" value="1"/>
</dbReference>
<feature type="domain" description="Acyl-CoA dehydrogenase/oxidase C-terminal" evidence="6">
    <location>
        <begin position="229"/>
        <end position="375"/>
    </location>
</feature>
<evidence type="ECO:0000256" key="5">
    <source>
        <dbReference type="RuleBase" id="RU362125"/>
    </source>
</evidence>
<evidence type="ECO:0000259" key="7">
    <source>
        <dbReference type="Pfam" id="PF02770"/>
    </source>
</evidence>
<dbReference type="InterPro" id="IPR006091">
    <property type="entry name" value="Acyl-CoA_Oxase/DH_mid-dom"/>
</dbReference>
<name>A0A926P3X8_9HYPH</name>
<evidence type="ECO:0000259" key="8">
    <source>
        <dbReference type="Pfam" id="PF02771"/>
    </source>
</evidence>
<dbReference type="Pfam" id="PF02770">
    <property type="entry name" value="Acyl-CoA_dh_M"/>
    <property type="match status" value="1"/>
</dbReference>
<dbReference type="InterPro" id="IPR009075">
    <property type="entry name" value="AcylCo_DH/oxidase_C"/>
</dbReference>
<evidence type="ECO:0000256" key="1">
    <source>
        <dbReference type="ARBA" id="ARBA00001974"/>
    </source>
</evidence>
<dbReference type="SUPFAM" id="SSF56645">
    <property type="entry name" value="Acyl-CoA dehydrogenase NM domain-like"/>
    <property type="match status" value="1"/>
</dbReference>
<comment type="caution">
    <text evidence="9">The sequence shown here is derived from an EMBL/GenBank/DDBJ whole genome shotgun (WGS) entry which is preliminary data.</text>
</comment>
<protein>
    <submittedName>
        <fullName evidence="9">Cyclohexanecarboxyl-CoA dehydrogenase</fullName>
    </submittedName>
</protein>
<dbReference type="PROSITE" id="PS00072">
    <property type="entry name" value="ACYL_COA_DH_1"/>
    <property type="match status" value="1"/>
</dbReference>
<dbReference type="AlphaFoldDB" id="A0A926P3X8"/>
<dbReference type="InterPro" id="IPR046373">
    <property type="entry name" value="Acyl-CoA_Oxase/DH_mid-dom_sf"/>
</dbReference>
<sequence length="390" mass="42382">MKTVFDTEELEPVRDLARRFAQERVAPGYMEREKSGRFDMALVREMGGLGLIAPELGEQYGGLGASHLCSGLIIEEIGKADFTFSYVSLLASLNGQILSANARPEVAEEWLPGLIAGEHLLAIALTEPKGGSDAASLGLKMERDSDAYILNGEKTSISANQVAKGVITFARTGTAEDRARGISAILVPLDLPGITTSKFSNMGQNSIGHGSIWFDNVRVPANHLLGEEGKGFVQVMQGFDFSRSLIGLQALGTARQSLDETWTYIGERRAFGKPLSAYQGITHQLADFDTRVEAARLLSLNALWLKDQGLRHTAEAAMTKWWPPLLAYEAIHACLLIHGHAGYSDALPFQQRLRDVLGLQIGDGTAHIMKNIIARERAGRTANAASEKIR</sequence>
<reference evidence="9" key="1">
    <citation type="submission" date="2020-05" db="EMBL/GenBank/DDBJ databases">
        <title>Identification of trans-AT polyketide cluster in two marine bacteria, producers of a novel glutaramide-containing polyketide sesbanimide D and analogs.</title>
        <authorList>
            <person name="Kacar D."/>
            <person name="Rodriguez P."/>
            <person name="Canedo L."/>
            <person name="Gonzalez E."/>
            <person name="Galan B."/>
            <person name="De La Calle F."/>
            <person name="Garcia J.L."/>
        </authorList>
    </citation>
    <scope>NUCLEOTIDE SEQUENCE</scope>
    <source>
        <strain evidence="9">PHM038</strain>
    </source>
</reference>
<dbReference type="SUPFAM" id="SSF47203">
    <property type="entry name" value="Acyl-CoA dehydrogenase C-terminal domain-like"/>
    <property type="match status" value="1"/>
</dbReference>
<dbReference type="InterPro" id="IPR013786">
    <property type="entry name" value="AcylCoA_DH/ox_N"/>
</dbReference>
<keyword evidence="3 5" id="KW-0285">Flavoprotein</keyword>
<dbReference type="Gene3D" id="2.40.110.10">
    <property type="entry name" value="Butyryl-CoA Dehydrogenase, subunit A, domain 2"/>
    <property type="match status" value="1"/>
</dbReference>
<comment type="similarity">
    <text evidence="2 5">Belongs to the acyl-CoA dehydrogenase family.</text>
</comment>
<organism evidence="9 10">
    <name type="scientific">Roseibium aggregatum</name>
    <dbReference type="NCBI Taxonomy" id="187304"/>
    <lineage>
        <taxon>Bacteria</taxon>
        <taxon>Pseudomonadati</taxon>
        <taxon>Pseudomonadota</taxon>
        <taxon>Alphaproteobacteria</taxon>
        <taxon>Hyphomicrobiales</taxon>
        <taxon>Stappiaceae</taxon>
        <taxon>Roseibium</taxon>
    </lineage>
</organism>
<dbReference type="PANTHER" id="PTHR43884:SF37">
    <property type="entry name" value="ACYL-COA DEHYDROGENASE"/>
    <property type="match status" value="1"/>
</dbReference>
<evidence type="ECO:0000313" key="10">
    <source>
        <dbReference type="Proteomes" id="UP000598467"/>
    </source>
</evidence>
<proteinExistence type="inferred from homology"/>
<evidence type="ECO:0000256" key="3">
    <source>
        <dbReference type="ARBA" id="ARBA00022630"/>
    </source>
</evidence>
<feature type="domain" description="Acyl-CoA dehydrogenase/oxidase N-terminal" evidence="8">
    <location>
        <begin position="7"/>
        <end position="118"/>
    </location>
</feature>
<dbReference type="InterPro" id="IPR037069">
    <property type="entry name" value="AcylCoA_DH/ox_N_sf"/>
</dbReference>
<dbReference type="PANTHER" id="PTHR43884">
    <property type="entry name" value="ACYL-COA DEHYDROGENASE"/>
    <property type="match status" value="1"/>
</dbReference>
<dbReference type="Gene3D" id="1.10.540.10">
    <property type="entry name" value="Acyl-CoA dehydrogenase/oxidase, N-terminal domain"/>
    <property type="match status" value="1"/>
</dbReference>
<dbReference type="Proteomes" id="UP000598467">
    <property type="component" value="Unassembled WGS sequence"/>
</dbReference>
<accession>A0A926P3X8</accession>
<evidence type="ECO:0000313" key="9">
    <source>
        <dbReference type="EMBL" id="MBD1548803.1"/>
    </source>
</evidence>
<comment type="cofactor">
    <cofactor evidence="1 5">
        <name>FAD</name>
        <dbReference type="ChEBI" id="CHEBI:57692"/>
    </cofactor>
</comment>
<dbReference type="InterPro" id="IPR006089">
    <property type="entry name" value="Acyl-CoA_DH_CS"/>
</dbReference>
<evidence type="ECO:0000256" key="2">
    <source>
        <dbReference type="ARBA" id="ARBA00009347"/>
    </source>
</evidence>
<dbReference type="GO" id="GO:0003995">
    <property type="term" value="F:acyl-CoA dehydrogenase activity"/>
    <property type="evidence" value="ECO:0007669"/>
    <property type="project" value="InterPro"/>
</dbReference>
<feature type="domain" description="Acyl-CoA oxidase/dehydrogenase middle" evidence="7">
    <location>
        <begin position="122"/>
        <end position="217"/>
    </location>
</feature>